<dbReference type="InterPro" id="IPR004843">
    <property type="entry name" value="Calcineurin-like_PHP"/>
</dbReference>
<dbReference type="RefSeq" id="YP_010652197.1">
    <property type="nucleotide sequence ID" value="NC_070785.1"/>
</dbReference>
<dbReference type="CDD" id="cd00838">
    <property type="entry name" value="MPP_superfamily"/>
    <property type="match status" value="1"/>
</dbReference>
<organism evidence="2 3">
    <name type="scientific">Streptomyces phage Wakanda</name>
    <dbReference type="NCBI Taxonomy" id="2713267"/>
    <lineage>
        <taxon>Viruses</taxon>
        <taxon>Duplodnaviria</taxon>
        <taxon>Heunggongvirae</taxon>
        <taxon>Uroviricota</taxon>
        <taxon>Caudoviricetes</taxon>
        <taxon>Stanwilliamsviridae</taxon>
        <taxon>Loccivirinae</taxon>
        <taxon>Wakandavirus</taxon>
        <taxon>Wakandavirus wakanda</taxon>
    </lineage>
</organism>
<dbReference type="InterPro" id="IPR029052">
    <property type="entry name" value="Metallo-depent_PP-like"/>
</dbReference>
<evidence type="ECO:0000313" key="2">
    <source>
        <dbReference type="EMBL" id="QIN94106.1"/>
    </source>
</evidence>
<dbReference type="Gene3D" id="3.60.21.10">
    <property type="match status" value="1"/>
</dbReference>
<proteinExistence type="predicted"/>
<accession>A0A6G8R1P6</accession>
<name>A0A6G8R1P6_9CAUD</name>
<sequence>MKVLVLGDSHGQGQWLRDKIYWAKKQNVKTIMQVGDFGLWDHEPDGVRFLDWTNEALRETGIKLVFVGGNHENWDHLDWYQKNLPKSDNGHVHIRSHIRYTGRVNRWQWDGKWFQAVGGAVSIDKNWRTVGKSLWLQEAVPEPVVYGLEQANRQADYLFTHDAPSCVPMRGLKPDADSSAHRQLMDRIGRVVRPEIWFHGHYHKWMEYSFMHQEGYSMVYGLDRDYQFWSHVILDTETNAVTPANGKTHFV</sequence>
<reference evidence="2 3" key="1">
    <citation type="submission" date="2020-02" db="EMBL/GenBank/DDBJ databases">
        <authorList>
            <person name="Bullock J.N."/>
            <person name="Barnes M.L."/>
            <person name="Kankolongo K.M."/>
            <person name="Dejene B.A."/>
            <person name="Lindsay P.E."/>
            <person name="Bhuiyan S."/>
            <person name="Nayek S."/>
            <person name="Hughes L.E."/>
            <person name="Garlena R.A."/>
            <person name="Russell D.A."/>
            <person name="Pope W.H."/>
            <person name="Jacobs-Sera D."/>
            <person name="Hatfull G.F."/>
        </authorList>
    </citation>
    <scope>NUCLEOTIDE SEQUENCE [LARGE SCALE GENOMIC DNA]</scope>
</reference>
<evidence type="ECO:0000259" key="1">
    <source>
        <dbReference type="Pfam" id="PF00149"/>
    </source>
</evidence>
<feature type="domain" description="Calcineurin-like phosphoesterase" evidence="1">
    <location>
        <begin position="1"/>
        <end position="204"/>
    </location>
</feature>
<protein>
    <submittedName>
        <fullName evidence="2">Phosphoesterase</fullName>
    </submittedName>
</protein>
<keyword evidence="3" id="KW-1185">Reference proteome</keyword>
<evidence type="ECO:0000313" key="3">
    <source>
        <dbReference type="Proteomes" id="UP000501266"/>
    </source>
</evidence>
<dbReference type="EMBL" id="MT024865">
    <property type="protein sequence ID" value="QIN94106.1"/>
    <property type="molecule type" value="Genomic_DNA"/>
</dbReference>
<gene>
    <name evidence="2" type="primary">139</name>
    <name evidence="2" type="ORF">SEA_WAKANDA_139</name>
</gene>
<dbReference type="SUPFAM" id="SSF56300">
    <property type="entry name" value="Metallo-dependent phosphatases"/>
    <property type="match status" value="1"/>
</dbReference>
<dbReference type="KEGG" id="vg:77927975"/>
<dbReference type="GO" id="GO:0016787">
    <property type="term" value="F:hydrolase activity"/>
    <property type="evidence" value="ECO:0007669"/>
    <property type="project" value="InterPro"/>
</dbReference>
<dbReference type="Proteomes" id="UP000501266">
    <property type="component" value="Segment"/>
</dbReference>
<dbReference type="Pfam" id="PF00149">
    <property type="entry name" value="Metallophos"/>
    <property type="match status" value="1"/>
</dbReference>
<dbReference type="GeneID" id="77927975"/>